<evidence type="ECO:0000256" key="1">
    <source>
        <dbReference type="SAM" id="Phobius"/>
    </source>
</evidence>
<sequence length="287" mass="30534">MTSMLPPTRDLPPGRHTQIRAELERAVSGRRRLSQLTVPILAAAAAVAVVAAGVVLLRPGPTEHVPAVHITTSPTSAPAVRDTFGLTPERIEAIEQGCATAENMSGKPTMYQFGREDAGPWALVYTDRAVVSCDLGRGGVEYYTFRPSEVFINWLPGHFSVDVVSSALGGDVTSSIPELAGAPGYRVVAGRVDSSVARITYRAEEGRTVEAKIVNGTYVARIAYPSNWGPGAQNVPMEVRAYDAAGNLLGTNAELAGTCYYAPDTKDVVHGEQGVSADRCKPATPWR</sequence>
<protein>
    <submittedName>
        <fullName evidence="2">Uncharacterized protein</fullName>
    </submittedName>
</protein>
<organism evidence="2 3">
    <name type="scientific">Lentzea miocenica</name>
    <dbReference type="NCBI Taxonomy" id="3095431"/>
    <lineage>
        <taxon>Bacteria</taxon>
        <taxon>Bacillati</taxon>
        <taxon>Actinomycetota</taxon>
        <taxon>Actinomycetes</taxon>
        <taxon>Pseudonocardiales</taxon>
        <taxon>Pseudonocardiaceae</taxon>
        <taxon>Lentzea</taxon>
    </lineage>
</organism>
<dbReference type="Proteomes" id="UP001285521">
    <property type="component" value="Unassembled WGS sequence"/>
</dbReference>
<accession>A0ABU4T4V7</accession>
<name>A0ABU4T4V7_9PSEU</name>
<comment type="caution">
    <text evidence="2">The sequence shown here is derived from an EMBL/GenBank/DDBJ whole genome shotgun (WGS) entry which is preliminary data.</text>
</comment>
<evidence type="ECO:0000313" key="3">
    <source>
        <dbReference type="Proteomes" id="UP001285521"/>
    </source>
</evidence>
<keyword evidence="1" id="KW-0472">Membrane</keyword>
<proteinExistence type="predicted"/>
<dbReference type="RefSeq" id="WP_319968224.1">
    <property type="nucleotide sequence ID" value="NZ_JAXAVW010000019.1"/>
</dbReference>
<gene>
    <name evidence="2" type="ORF">SK803_23525</name>
</gene>
<dbReference type="EMBL" id="JAXAVW010000019">
    <property type="protein sequence ID" value="MDX8033199.1"/>
    <property type="molecule type" value="Genomic_DNA"/>
</dbReference>
<reference evidence="2 3" key="2">
    <citation type="submission" date="2023-11" db="EMBL/GenBank/DDBJ databases">
        <authorList>
            <person name="Lara A.C."/>
            <person name="Chronakova A."/>
        </authorList>
    </citation>
    <scope>NUCLEOTIDE SEQUENCE [LARGE SCALE GENOMIC DNA]</scope>
    <source>
        <strain evidence="2 3">BCCO 10_0856</strain>
    </source>
</reference>
<keyword evidence="3" id="KW-1185">Reference proteome</keyword>
<keyword evidence="1" id="KW-0812">Transmembrane</keyword>
<keyword evidence="1" id="KW-1133">Transmembrane helix</keyword>
<feature type="transmembrane region" description="Helical" evidence="1">
    <location>
        <begin position="36"/>
        <end position="57"/>
    </location>
</feature>
<evidence type="ECO:0000313" key="2">
    <source>
        <dbReference type="EMBL" id="MDX8033199.1"/>
    </source>
</evidence>
<reference evidence="2 3" key="1">
    <citation type="submission" date="2023-11" db="EMBL/GenBank/DDBJ databases">
        <title>Lentzea sokolovensis, sp. nov., Lentzea kristufkii, sp. nov., and Lentzea miocenensis, sp. nov., rare actinobacteria from Sokolov Coal Basin, Miocene lacustrine sediment, Czech Republic.</title>
        <authorList>
            <person name="Lara A."/>
            <person name="Kotroba L."/>
            <person name="Nouioui I."/>
            <person name="Neumann-Schaal M."/>
            <person name="Mast Y."/>
            <person name="Chronakova A."/>
        </authorList>
    </citation>
    <scope>NUCLEOTIDE SEQUENCE [LARGE SCALE GENOMIC DNA]</scope>
    <source>
        <strain evidence="2 3">BCCO 10_0856</strain>
    </source>
</reference>